<organism>
    <name type="scientific">Ixodes scapularis</name>
    <name type="common">Black-legged tick</name>
    <name type="synonym">Deer tick</name>
    <dbReference type="NCBI Taxonomy" id="6945"/>
    <lineage>
        <taxon>Eukaryota</taxon>
        <taxon>Metazoa</taxon>
        <taxon>Ecdysozoa</taxon>
        <taxon>Arthropoda</taxon>
        <taxon>Chelicerata</taxon>
        <taxon>Arachnida</taxon>
        <taxon>Acari</taxon>
        <taxon>Parasitiformes</taxon>
        <taxon>Ixodida</taxon>
        <taxon>Ixodoidea</taxon>
        <taxon>Ixodidae</taxon>
        <taxon>Ixodinae</taxon>
        <taxon>Ixodes</taxon>
    </lineage>
</organism>
<reference evidence="8 10" key="1">
    <citation type="submission" date="2008-03" db="EMBL/GenBank/DDBJ databases">
        <title>Annotation of Ixodes scapularis.</title>
        <authorList>
            <consortium name="Ixodes scapularis Genome Project Consortium"/>
            <person name="Caler E."/>
            <person name="Hannick L.I."/>
            <person name="Bidwell S."/>
            <person name="Joardar V."/>
            <person name="Thiagarajan M."/>
            <person name="Amedeo P."/>
            <person name="Galinsky K.J."/>
            <person name="Schobel S."/>
            <person name="Inman J."/>
            <person name="Hostetler J."/>
            <person name="Miller J."/>
            <person name="Hammond M."/>
            <person name="Megy K."/>
            <person name="Lawson D."/>
            <person name="Kodira C."/>
            <person name="Sutton G."/>
            <person name="Meyer J."/>
            <person name="Hill C.A."/>
            <person name="Birren B."/>
            <person name="Nene V."/>
            <person name="Collins F."/>
            <person name="Alarcon-Chaidez F."/>
            <person name="Wikel S."/>
            <person name="Strausberg R."/>
        </authorList>
    </citation>
    <scope>NUCLEOTIDE SEQUENCE [LARGE SCALE GENOMIC DNA]</scope>
    <source>
        <strain evidence="10">Wikel</strain>
        <strain evidence="8">Wikel colony</strain>
    </source>
</reference>
<dbReference type="GO" id="GO:0005615">
    <property type="term" value="C:extracellular space"/>
    <property type="evidence" value="ECO:0000318"/>
    <property type="project" value="GO_Central"/>
</dbReference>
<evidence type="ECO:0000259" key="7">
    <source>
        <dbReference type="PROSITE" id="PS50240"/>
    </source>
</evidence>
<dbReference type="EC" id="3.4.21.4" evidence="8"/>
<evidence type="ECO:0000256" key="4">
    <source>
        <dbReference type="ARBA" id="ARBA00022801"/>
    </source>
</evidence>
<dbReference type="KEGG" id="isc:8031074"/>
<dbReference type="InterPro" id="IPR001314">
    <property type="entry name" value="Peptidase_S1A"/>
</dbReference>
<keyword evidence="10" id="KW-1185">Reference proteome</keyword>
<evidence type="ECO:0000313" key="8">
    <source>
        <dbReference type="EMBL" id="EEC09854.1"/>
    </source>
</evidence>
<dbReference type="EMBL" id="ABJB010310357">
    <property type="status" value="NOT_ANNOTATED_CDS"/>
    <property type="molecule type" value="Genomic_DNA"/>
</dbReference>
<dbReference type="SMART" id="SM00020">
    <property type="entry name" value="Tryp_SPc"/>
    <property type="match status" value="1"/>
</dbReference>
<dbReference type="VEuPathDB" id="VectorBase:ISCI007715"/>
<dbReference type="SUPFAM" id="SSF50494">
    <property type="entry name" value="Trypsin-like serine proteases"/>
    <property type="match status" value="1"/>
</dbReference>
<dbReference type="STRING" id="6945.B7PTD2"/>
<dbReference type="InterPro" id="IPR043504">
    <property type="entry name" value="Peptidase_S1_PA_chymotrypsin"/>
</dbReference>
<accession>B7PTD2</accession>
<dbReference type="PANTHER" id="PTHR24264:SF65">
    <property type="entry name" value="SRCR DOMAIN-CONTAINING PROTEIN"/>
    <property type="match status" value="1"/>
</dbReference>
<comment type="subcellular location">
    <subcellularLocation>
        <location evidence="1">Secreted</location>
    </subcellularLocation>
</comment>
<dbReference type="InterPro" id="IPR001254">
    <property type="entry name" value="Trypsin_dom"/>
</dbReference>
<keyword evidence="2" id="KW-0964">Secreted</keyword>
<dbReference type="HOGENOM" id="CLU_006842_13_1_1"/>
<dbReference type="EMBL" id="ABJB010529029">
    <property type="status" value="NOT_ANNOTATED_CDS"/>
    <property type="molecule type" value="Genomic_DNA"/>
</dbReference>
<name>B7PTD2_IXOSC</name>
<dbReference type="InterPro" id="IPR033116">
    <property type="entry name" value="TRYPSIN_SER"/>
</dbReference>
<feature type="domain" description="Peptidase S1" evidence="7">
    <location>
        <begin position="1"/>
        <end position="190"/>
    </location>
</feature>
<evidence type="ECO:0000313" key="10">
    <source>
        <dbReference type="Proteomes" id="UP000001555"/>
    </source>
</evidence>
<dbReference type="GO" id="GO:0004252">
    <property type="term" value="F:serine-type endopeptidase activity"/>
    <property type="evidence" value="ECO:0000318"/>
    <property type="project" value="GO_Central"/>
</dbReference>
<keyword evidence="6" id="KW-1015">Disulfide bond</keyword>
<dbReference type="PANTHER" id="PTHR24264">
    <property type="entry name" value="TRYPSIN-RELATED"/>
    <property type="match status" value="1"/>
</dbReference>
<evidence type="ECO:0000256" key="2">
    <source>
        <dbReference type="ARBA" id="ARBA00022525"/>
    </source>
</evidence>
<dbReference type="EMBL" id="DS785103">
    <property type="protein sequence ID" value="EEC09854.1"/>
    <property type="molecule type" value="Genomic_DNA"/>
</dbReference>
<dbReference type="PRINTS" id="PR00722">
    <property type="entry name" value="CHYMOTRYPSIN"/>
</dbReference>
<dbReference type="Pfam" id="PF00089">
    <property type="entry name" value="Trypsin"/>
    <property type="match status" value="1"/>
</dbReference>
<protein>
    <submittedName>
        <fullName evidence="8 9">Serine protease, putative</fullName>
        <ecNumber evidence="8">3.4.21.4</ecNumber>
    </submittedName>
</protein>
<dbReference type="InterPro" id="IPR009003">
    <property type="entry name" value="Peptidase_S1_PA"/>
</dbReference>
<evidence type="ECO:0000256" key="1">
    <source>
        <dbReference type="ARBA" id="ARBA00004613"/>
    </source>
</evidence>
<dbReference type="FunFam" id="2.40.10.10:FF:000411">
    <property type="match status" value="1"/>
</dbReference>
<keyword evidence="4 8" id="KW-0378">Hydrolase</keyword>
<dbReference type="PaxDb" id="6945-B7PTD2"/>
<dbReference type="VEuPathDB" id="VectorBase:ISCW007715"/>
<keyword evidence="5" id="KW-0720">Serine protease</keyword>
<dbReference type="PROSITE" id="PS50240">
    <property type="entry name" value="TRYPSIN_DOM"/>
    <property type="match status" value="1"/>
</dbReference>
<dbReference type="GO" id="GO:0006508">
    <property type="term" value="P:proteolysis"/>
    <property type="evidence" value="ECO:0000318"/>
    <property type="project" value="GO_Central"/>
</dbReference>
<dbReference type="OrthoDB" id="6514235at2759"/>
<dbReference type="AlphaFoldDB" id="B7PTD2"/>
<dbReference type="EnsemblMetazoa" id="ISCW007715-RA">
    <property type="protein sequence ID" value="ISCW007715-PA"/>
    <property type="gene ID" value="ISCW007715"/>
</dbReference>
<reference evidence="9" key="2">
    <citation type="submission" date="2020-05" db="UniProtKB">
        <authorList>
            <consortium name="EnsemblMetazoa"/>
        </authorList>
    </citation>
    <scope>IDENTIFICATION</scope>
    <source>
        <strain evidence="9">wikel</strain>
    </source>
</reference>
<feature type="non-terminal residue" evidence="8">
    <location>
        <position position="207"/>
    </location>
</feature>
<evidence type="ECO:0000256" key="5">
    <source>
        <dbReference type="ARBA" id="ARBA00022825"/>
    </source>
</evidence>
<sequence length="207" mass="22745">VRSRTAEDLTVWLGVHRMPFASYSLWRTSPSALLIHPEFNEATFLNDIALIRLKDRVPLERLNGHVNTICLPPPGFQPQGRALVSGFGYIAQNGPQADVLQVVEVPLINLRRCRQLSRFRIEDTNLCAGFALGGKDSCRGDSGGPLFQILNDTAVQIGVVSWGDNCARPNKPGVYTNVVPYLSWIHSILAADNASGSVRRQVNRGAK</sequence>
<feature type="non-terminal residue" evidence="8">
    <location>
        <position position="1"/>
    </location>
</feature>
<dbReference type="Proteomes" id="UP000001555">
    <property type="component" value="Unassembled WGS sequence"/>
</dbReference>
<dbReference type="Gene3D" id="2.40.10.10">
    <property type="entry name" value="Trypsin-like serine proteases"/>
    <property type="match status" value="1"/>
</dbReference>
<keyword evidence="3 8" id="KW-0645">Protease</keyword>
<evidence type="ECO:0000313" key="9">
    <source>
        <dbReference type="EnsemblMetazoa" id="ISCW007715-PA"/>
    </source>
</evidence>
<evidence type="ECO:0000256" key="3">
    <source>
        <dbReference type="ARBA" id="ARBA00022670"/>
    </source>
</evidence>
<dbReference type="PROSITE" id="PS00135">
    <property type="entry name" value="TRYPSIN_SER"/>
    <property type="match status" value="1"/>
</dbReference>
<dbReference type="CDD" id="cd00190">
    <property type="entry name" value="Tryp_SPc"/>
    <property type="match status" value="1"/>
</dbReference>
<evidence type="ECO:0000256" key="6">
    <source>
        <dbReference type="ARBA" id="ARBA00023157"/>
    </source>
</evidence>
<proteinExistence type="predicted"/>
<gene>
    <name evidence="9" type="primary">8031074</name>
    <name evidence="8" type="ORF">IscW_ISCW007715</name>
</gene>
<dbReference type="InterPro" id="IPR050127">
    <property type="entry name" value="Serine_Proteases_S1"/>
</dbReference>
<dbReference type="VEuPathDB" id="VectorBase:ISCP_006076"/>